<protein>
    <recommendedName>
        <fullName evidence="3">SRPBCC family protein</fullName>
    </recommendedName>
</protein>
<accession>A0ABT9NT57</accession>
<gene>
    <name evidence="1" type="ORF">J2S59_003387</name>
</gene>
<name>A0ABT9NT57_9ACTN</name>
<evidence type="ECO:0000313" key="1">
    <source>
        <dbReference type="EMBL" id="MDP9823578.1"/>
    </source>
</evidence>
<keyword evidence="2" id="KW-1185">Reference proteome</keyword>
<dbReference type="InterPro" id="IPR023393">
    <property type="entry name" value="START-like_dom_sf"/>
</dbReference>
<dbReference type="Gene3D" id="3.30.530.20">
    <property type="match status" value="1"/>
</dbReference>
<comment type="caution">
    <text evidence="1">The sequence shown here is derived from an EMBL/GenBank/DDBJ whole genome shotgun (WGS) entry which is preliminary data.</text>
</comment>
<sequence length="185" mass="20467">MSTPPSPGHSARSPRWPVVVELATTLTASAPAVWARVTTPEGIQDELRPWVRMTMPPGLRGRTLQDAPALLDRPLGKAWLFLLGVLPVDYDDMRLVGYVEGRSFHERSRMLLLSGWEHERSVTPRQVCTDAPAGGCVVTDRLTATARSPLARIPGAAGVVRTIVTALFRHRHRRLSRRFGGPTRH</sequence>
<organism evidence="1 2">
    <name type="scientific">Nocardioides massiliensis</name>
    <dbReference type="NCBI Taxonomy" id="1325935"/>
    <lineage>
        <taxon>Bacteria</taxon>
        <taxon>Bacillati</taxon>
        <taxon>Actinomycetota</taxon>
        <taxon>Actinomycetes</taxon>
        <taxon>Propionibacteriales</taxon>
        <taxon>Nocardioidaceae</taxon>
        <taxon>Nocardioides</taxon>
    </lineage>
</organism>
<evidence type="ECO:0000313" key="2">
    <source>
        <dbReference type="Proteomes" id="UP001240447"/>
    </source>
</evidence>
<dbReference type="SUPFAM" id="SSF55961">
    <property type="entry name" value="Bet v1-like"/>
    <property type="match status" value="1"/>
</dbReference>
<dbReference type="EMBL" id="JAUSQM010000001">
    <property type="protein sequence ID" value="MDP9823578.1"/>
    <property type="molecule type" value="Genomic_DNA"/>
</dbReference>
<dbReference type="RefSeq" id="WP_306825322.1">
    <property type="nucleotide sequence ID" value="NZ_JAUSQM010000001.1"/>
</dbReference>
<dbReference type="Proteomes" id="UP001240447">
    <property type="component" value="Unassembled WGS sequence"/>
</dbReference>
<proteinExistence type="predicted"/>
<evidence type="ECO:0008006" key="3">
    <source>
        <dbReference type="Google" id="ProtNLM"/>
    </source>
</evidence>
<reference evidence="1 2" key="1">
    <citation type="submission" date="2023-07" db="EMBL/GenBank/DDBJ databases">
        <title>Sequencing the genomes of 1000 actinobacteria strains.</title>
        <authorList>
            <person name="Klenk H.-P."/>
        </authorList>
    </citation>
    <scope>NUCLEOTIDE SEQUENCE [LARGE SCALE GENOMIC DNA]</scope>
    <source>
        <strain evidence="1 2">GD13</strain>
    </source>
</reference>